<name>A0A8H6AIR3_9HELO</name>
<dbReference type="OrthoDB" id="4672515at2759"/>
<dbReference type="AlphaFoldDB" id="A0A8H6AIR3"/>
<comment type="caution">
    <text evidence="3">The sequence shown here is derived from an EMBL/GenBank/DDBJ whole genome shotgun (WGS) entry which is preliminary data.</text>
</comment>
<organism evidence="3 4">
    <name type="scientific">Botrytis fragariae</name>
    <dbReference type="NCBI Taxonomy" id="1964551"/>
    <lineage>
        <taxon>Eukaryota</taxon>
        <taxon>Fungi</taxon>
        <taxon>Dikarya</taxon>
        <taxon>Ascomycota</taxon>
        <taxon>Pezizomycotina</taxon>
        <taxon>Leotiomycetes</taxon>
        <taxon>Helotiales</taxon>
        <taxon>Sclerotiniaceae</taxon>
        <taxon>Botrytis</taxon>
    </lineage>
</organism>
<accession>A0A8H6AIR3</accession>
<keyword evidence="1" id="KW-0812">Transmembrane</keyword>
<evidence type="ECO:0000259" key="2">
    <source>
        <dbReference type="Pfam" id="PF08881"/>
    </source>
</evidence>
<evidence type="ECO:0000313" key="3">
    <source>
        <dbReference type="EMBL" id="KAF5868010.1"/>
    </source>
</evidence>
<feature type="domain" description="Cyanovirin-N" evidence="2">
    <location>
        <begin position="327"/>
        <end position="414"/>
    </location>
</feature>
<dbReference type="InterPro" id="IPR036673">
    <property type="entry name" value="Cyanovirin-N_sf"/>
</dbReference>
<proteinExistence type="predicted"/>
<dbReference type="EMBL" id="JABFCT010000026">
    <property type="protein sequence ID" value="KAF5868010.1"/>
    <property type="molecule type" value="Genomic_DNA"/>
</dbReference>
<keyword evidence="4" id="KW-1185">Reference proteome</keyword>
<dbReference type="GeneID" id="59261271"/>
<sequence length="422" mass="46527">MGHVHRDEIFIASTLPYYQHQWEGALKIYSTDPFSILLALSMTSSKMAIRMAPNKRSAENHNLPQQYGHQALSRQGPIILHLQCIPSDARTHNITCKSMFFTSRYYFHITGYFFGPLKPRSKMQCGNKGRSICRACVHRHLPSSVWNLILCANLQSACICAYFDKPQTPTAYFVPVFINYIRNSSSLLLETFSVVPVRGCEKAGVRLECFHEVLYQPNFYQGVRRRQLSDFLLMNSAHVASPAQVRRSFFEDPSAQHSTQNCNTVPKMSRLFNSVILISLLLSVVHAAAVVTSAGGFMSKCDASTFKFYDDIELGPAPQFTFTITPILSGLCPDSSGHMSNSTLNLNTCLGNNDAHLVLVLTYQLRSGMFQNSCGCSLQMPNLCCGCGKANGGTVPSGVCVDLNEGIATSGGKLNCDSLPGN</sequence>
<dbReference type="RefSeq" id="XP_037186959.1">
    <property type="nucleotide sequence ID" value="XM_037337579.1"/>
</dbReference>
<dbReference type="Gene3D" id="2.30.60.10">
    <property type="entry name" value="Cyanovirin-N"/>
    <property type="match status" value="1"/>
</dbReference>
<gene>
    <name evidence="3" type="ORF">Bfra_007205</name>
</gene>
<feature type="transmembrane region" description="Helical" evidence="1">
    <location>
        <begin position="271"/>
        <end position="291"/>
    </location>
</feature>
<dbReference type="InterPro" id="IPR011058">
    <property type="entry name" value="Cyanovirin-N"/>
</dbReference>
<protein>
    <recommendedName>
        <fullName evidence="2">Cyanovirin-N domain-containing protein</fullName>
    </recommendedName>
</protein>
<evidence type="ECO:0000313" key="4">
    <source>
        <dbReference type="Proteomes" id="UP000531561"/>
    </source>
</evidence>
<evidence type="ECO:0000256" key="1">
    <source>
        <dbReference type="SAM" id="Phobius"/>
    </source>
</evidence>
<dbReference type="SUPFAM" id="SSF51322">
    <property type="entry name" value="Cyanovirin-N"/>
    <property type="match status" value="1"/>
</dbReference>
<keyword evidence="1" id="KW-0472">Membrane</keyword>
<dbReference type="Pfam" id="PF08881">
    <property type="entry name" value="CVNH"/>
    <property type="match status" value="1"/>
</dbReference>
<reference evidence="3 4" key="1">
    <citation type="journal article" date="2020" name="Phytopathology">
        <title>A high-quality genome resource of Botrytis fragariae, a new and rapidly spreading fungal pathogen causing strawberry gray mold in the U.S.A.</title>
        <authorList>
            <person name="Wu Y."/>
            <person name="Saski C.A."/>
            <person name="Schnabel G."/>
            <person name="Xiao S."/>
            <person name="Hu M."/>
        </authorList>
    </citation>
    <scope>NUCLEOTIDE SEQUENCE [LARGE SCALE GENOMIC DNA]</scope>
    <source>
        <strain evidence="3 4">BVB16</strain>
    </source>
</reference>
<keyword evidence="1" id="KW-1133">Transmembrane helix</keyword>
<dbReference type="Proteomes" id="UP000531561">
    <property type="component" value="Unassembled WGS sequence"/>
</dbReference>